<evidence type="ECO:0000313" key="21">
    <source>
        <dbReference type="Proteomes" id="UP000694558"/>
    </source>
</evidence>
<keyword evidence="12" id="KW-0325">Glycoprotein</keyword>
<reference evidence="20" key="2">
    <citation type="submission" date="2025-08" db="UniProtKB">
        <authorList>
            <consortium name="Ensembl"/>
        </authorList>
    </citation>
    <scope>IDENTIFICATION</scope>
</reference>
<evidence type="ECO:0000256" key="14">
    <source>
        <dbReference type="ARBA" id="ARBA00023288"/>
    </source>
</evidence>
<dbReference type="GO" id="GO:0016493">
    <property type="term" value="F:C-C chemokine receptor activity"/>
    <property type="evidence" value="ECO:0007669"/>
    <property type="project" value="TreeGrafter"/>
</dbReference>
<evidence type="ECO:0000256" key="17">
    <source>
        <dbReference type="RuleBase" id="RU000688"/>
    </source>
</evidence>
<accession>A0A8D3BA66</accession>
<comment type="function">
    <text evidence="15">Receptor for bradykinin. It is associated with G proteins that activate a phosphatidylinositol-calcium second messenger system.</text>
</comment>
<organism evidence="20 21">
    <name type="scientific">Scophthalmus maximus</name>
    <name type="common">Turbot</name>
    <name type="synonym">Psetta maxima</name>
    <dbReference type="NCBI Taxonomy" id="52904"/>
    <lineage>
        <taxon>Eukaryota</taxon>
        <taxon>Metazoa</taxon>
        <taxon>Chordata</taxon>
        <taxon>Craniata</taxon>
        <taxon>Vertebrata</taxon>
        <taxon>Euteleostomi</taxon>
        <taxon>Actinopterygii</taxon>
        <taxon>Neopterygii</taxon>
        <taxon>Teleostei</taxon>
        <taxon>Neoteleostei</taxon>
        <taxon>Acanthomorphata</taxon>
        <taxon>Carangaria</taxon>
        <taxon>Pleuronectiformes</taxon>
        <taxon>Pleuronectoidei</taxon>
        <taxon>Scophthalmidae</taxon>
        <taxon>Scophthalmus</taxon>
    </lineage>
</organism>
<keyword evidence="4" id="KW-0597">Phosphoprotein</keyword>
<dbReference type="Proteomes" id="UP000694558">
    <property type="component" value="Chromosome 17"/>
</dbReference>
<dbReference type="GO" id="GO:0042310">
    <property type="term" value="P:vasoconstriction"/>
    <property type="evidence" value="ECO:0007669"/>
    <property type="project" value="InterPro"/>
</dbReference>
<evidence type="ECO:0000259" key="19">
    <source>
        <dbReference type="PROSITE" id="PS50262"/>
    </source>
</evidence>
<evidence type="ECO:0000256" key="13">
    <source>
        <dbReference type="ARBA" id="ARBA00023224"/>
    </source>
</evidence>
<dbReference type="InterPro" id="IPR000276">
    <property type="entry name" value="GPCR_Rhodpsn"/>
</dbReference>
<feature type="transmembrane region" description="Helical" evidence="18">
    <location>
        <begin position="56"/>
        <end position="76"/>
    </location>
</feature>
<dbReference type="GO" id="GO:0006939">
    <property type="term" value="P:smooth muscle contraction"/>
    <property type="evidence" value="ECO:0007669"/>
    <property type="project" value="InterPro"/>
</dbReference>
<feature type="transmembrane region" description="Helical" evidence="18">
    <location>
        <begin position="88"/>
        <end position="109"/>
    </location>
</feature>
<dbReference type="InterPro" id="IPR001504">
    <property type="entry name" value="Brdyknn_2_rcpt"/>
</dbReference>
<evidence type="ECO:0000256" key="6">
    <source>
        <dbReference type="ARBA" id="ARBA00022989"/>
    </source>
</evidence>
<keyword evidence="10" id="KW-1015">Disulfide bond</keyword>
<keyword evidence="9" id="KW-0564">Palmitate</keyword>
<dbReference type="SUPFAM" id="SSF81321">
    <property type="entry name" value="Family A G protein-coupled receptor-like"/>
    <property type="match status" value="1"/>
</dbReference>
<evidence type="ECO:0000256" key="9">
    <source>
        <dbReference type="ARBA" id="ARBA00023139"/>
    </source>
</evidence>
<dbReference type="Gene3D" id="1.20.1070.10">
    <property type="entry name" value="Rhodopsin 7-helix transmembrane proteins"/>
    <property type="match status" value="1"/>
</dbReference>
<dbReference type="GO" id="GO:0019957">
    <property type="term" value="F:C-C chemokine binding"/>
    <property type="evidence" value="ECO:0007669"/>
    <property type="project" value="TreeGrafter"/>
</dbReference>
<dbReference type="GeneTree" id="ENSGT01130000278308"/>
<dbReference type="PROSITE" id="PS00237">
    <property type="entry name" value="G_PROTEIN_RECEP_F1_1"/>
    <property type="match status" value="1"/>
</dbReference>
<dbReference type="InterPro" id="IPR000496">
    <property type="entry name" value="Brdyknn_rcpt"/>
</dbReference>
<keyword evidence="3" id="KW-1003">Cell membrane</keyword>
<dbReference type="GO" id="GO:0004947">
    <property type="term" value="F:bradykinin receptor activity"/>
    <property type="evidence" value="ECO:0007669"/>
    <property type="project" value="InterPro"/>
</dbReference>
<dbReference type="GO" id="GO:0009897">
    <property type="term" value="C:external side of plasma membrane"/>
    <property type="evidence" value="ECO:0007669"/>
    <property type="project" value="TreeGrafter"/>
</dbReference>
<evidence type="ECO:0000256" key="10">
    <source>
        <dbReference type="ARBA" id="ARBA00023157"/>
    </source>
</evidence>
<dbReference type="InterPro" id="IPR017452">
    <property type="entry name" value="GPCR_Rhodpsn_7TM"/>
</dbReference>
<evidence type="ECO:0000256" key="15">
    <source>
        <dbReference type="ARBA" id="ARBA00025423"/>
    </source>
</evidence>
<evidence type="ECO:0000256" key="2">
    <source>
        <dbReference type="ARBA" id="ARBA00013512"/>
    </source>
</evidence>
<evidence type="ECO:0000256" key="3">
    <source>
        <dbReference type="ARBA" id="ARBA00022475"/>
    </source>
</evidence>
<dbReference type="PANTHER" id="PTHR10489">
    <property type="entry name" value="CELL ADHESION MOLECULE"/>
    <property type="match status" value="1"/>
</dbReference>
<comment type="subcellular location">
    <subcellularLocation>
        <location evidence="1">Cell membrane</location>
        <topology evidence="1">Multi-pass membrane protein</topology>
    </subcellularLocation>
</comment>
<dbReference type="PRINTS" id="PR00237">
    <property type="entry name" value="GPCRRHODOPSN"/>
</dbReference>
<dbReference type="GO" id="GO:0019722">
    <property type="term" value="P:calcium-mediated signaling"/>
    <property type="evidence" value="ECO:0007669"/>
    <property type="project" value="TreeGrafter"/>
</dbReference>
<evidence type="ECO:0000256" key="16">
    <source>
        <dbReference type="ARBA" id="ARBA00025954"/>
    </source>
</evidence>
<evidence type="ECO:0000256" key="8">
    <source>
        <dbReference type="ARBA" id="ARBA00023136"/>
    </source>
</evidence>
<dbReference type="GO" id="GO:0006955">
    <property type="term" value="P:immune response"/>
    <property type="evidence" value="ECO:0007669"/>
    <property type="project" value="TreeGrafter"/>
</dbReference>
<comment type="similarity">
    <text evidence="17">Belongs to the G-protein coupled receptor 1 family.</text>
</comment>
<dbReference type="AlphaFoldDB" id="A0A8D3BA66"/>
<comment type="subunit">
    <text evidence="16">Forms a complex with PECAM1 and GNAQ. Interacts with PECAM1.</text>
</comment>
<keyword evidence="7 17" id="KW-0297">G-protein coupled receptor</keyword>
<evidence type="ECO:0000256" key="12">
    <source>
        <dbReference type="ARBA" id="ARBA00023180"/>
    </source>
</evidence>
<feature type="domain" description="G-protein coupled receptors family 1 profile" evidence="19">
    <location>
        <begin position="68"/>
        <end position="322"/>
    </location>
</feature>
<protein>
    <recommendedName>
        <fullName evidence="2">B2 bradykinin receptor</fullName>
    </recommendedName>
</protein>
<dbReference type="PANTHER" id="PTHR10489:SF957">
    <property type="entry name" value="B2 BRADYKININ RECEPTOR"/>
    <property type="match status" value="1"/>
</dbReference>
<dbReference type="PRINTS" id="PR00994">
    <property type="entry name" value="BRADYKINNB2R"/>
</dbReference>
<name>A0A8D3BA66_SCOMX</name>
<feature type="transmembrane region" description="Helical" evidence="18">
    <location>
        <begin position="129"/>
        <end position="147"/>
    </location>
</feature>
<evidence type="ECO:0000256" key="7">
    <source>
        <dbReference type="ARBA" id="ARBA00023040"/>
    </source>
</evidence>
<reference evidence="20" key="1">
    <citation type="submission" date="2023-05" db="EMBL/GenBank/DDBJ databases">
        <title>High-quality long-read genome of Scophthalmus maximus.</title>
        <authorList>
            <person name="Lien S."/>
            <person name="Martinez P."/>
        </authorList>
    </citation>
    <scope>NUCLEOTIDE SEQUENCE [LARGE SCALE GENOMIC DNA]</scope>
</reference>
<dbReference type="PRINTS" id="PR00425">
    <property type="entry name" value="BRADYKININR"/>
</dbReference>
<evidence type="ECO:0000313" key="20">
    <source>
        <dbReference type="Ensembl" id="ENSSMAP00000030962.2"/>
    </source>
</evidence>
<sequence>YNVPWTRKCLIVFVMFYVHSVPDFSTTSLYGDQNQTNGTQCHDPDDWEWLITSQPVYILLITVLGIVLNVFVLMVFCLHKKPCTVAEIYLSNLAVADLVLLSCLPFWAVNVSNDFNWPFGLFLCKVVNLGIKMNVYCSIYFLVLVSIDRYVALVHPMSHGRMRRPKYAKLSCLLTWVFGLILSVPTLIFRDVNYIPELDVNACFLDYQNDTLELLCDGLLVTFSFIIPILIISFCTVKIIQALKVQAVERFINVERKAAYLVLVVLAVFILCWLPYQILIVLDTLDHYEVISGCTWAYVLDIGSQLATYLGYSNSSLNPFLYVIVGKHFKQRAREVFRLMLCRRKQGWGKSLSPPGCLNGLHYSSELSSFRPKKGCLG</sequence>
<feature type="transmembrane region" description="Helical" evidence="18">
    <location>
        <begin position="218"/>
        <end position="237"/>
    </location>
</feature>
<keyword evidence="14" id="KW-0449">Lipoprotein</keyword>
<dbReference type="Pfam" id="PF00001">
    <property type="entry name" value="7tm_1"/>
    <property type="match status" value="1"/>
</dbReference>
<feature type="transmembrane region" description="Helical" evidence="18">
    <location>
        <begin position="258"/>
        <end position="276"/>
    </location>
</feature>
<evidence type="ECO:0000256" key="5">
    <source>
        <dbReference type="ARBA" id="ARBA00022692"/>
    </source>
</evidence>
<proteinExistence type="inferred from homology"/>
<keyword evidence="8 18" id="KW-0472">Membrane</keyword>
<keyword evidence="6 18" id="KW-1133">Transmembrane helix</keyword>
<dbReference type="FunFam" id="1.20.1070.10:FF:000201">
    <property type="entry name" value="Bradykinin receptor B2"/>
    <property type="match status" value="1"/>
</dbReference>
<dbReference type="InterPro" id="IPR050119">
    <property type="entry name" value="CCR1-9-like"/>
</dbReference>
<dbReference type="Ensembl" id="ENSSMAT00000031340.2">
    <property type="protein sequence ID" value="ENSSMAP00000030962.2"/>
    <property type="gene ID" value="ENSSMAG00000018971.2"/>
</dbReference>
<keyword evidence="5 17" id="KW-0812">Transmembrane</keyword>
<evidence type="ECO:0000256" key="11">
    <source>
        <dbReference type="ARBA" id="ARBA00023170"/>
    </source>
</evidence>
<dbReference type="PROSITE" id="PS50262">
    <property type="entry name" value="G_PROTEIN_RECEP_F1_2"/>
    <property type="match status" value="1"/>
</dbReference>
<dbReference type="GO" id="GO:0007204">
    <property type="term" value="P:positive regulation of cytosolic calcium ion concentration"/>
    <property type="evidence" value="ECO:0007669"/>
    <property type="project" value="TreeGrafter"/>
</dbReference>
<evidence type="ECO:0000256" key="1">
    <source>
        <dbReference type="ARBA" id="ARBA00004651"/>
    </source>
</evidence>
<keyword evidence="13 17" id="KW-0807">Transducer</keyword>
<dbReference type="GO" id="GO:0060326">
    <property type="term" value="P:cell chemotaxis"/>
    <property type="evidence" value="ECO:0007669"/>
    <property type="project" value="TreeGrafter"/>
</dbReference>
<evidence type="ECO:0000256" key="18">
    <source>
        <dbReference type="SAM" id="Phobius"/>
    </source>
</evidence>
<evidence type="ECO:0000256" key="4">
    <source>
        <dbReference type="ARBA" id="ARBA00022553"/>
    </source>
</evidence>
<keyword evidence="11 17" id="KW-0675">Receptor</keyword>
<feature type="transmembrane region" description="Helical" evidence="18">
    <location>
        <begin position="167"/>
        <end position="189"/>
    </location>
</feature>